<sequence>MMNFFTLSHVGQVRPNNEDYAESFQFKWCTHDGKFQTFTALLLADGMGGAAAGEFASSSVIKTFKDALLQNLLNGNPETFATSDLRKFITDTVHQANQAVYQKAQATPEMEGMGSTLVVALIYQDMLTLGHVGDSRAYLLREGQYKQITRDHSFVQELLDTGRITPEQAARHPNKNVITRAMGVSATVEPDCKQMPLFVGDVLLLCSDGLTGYSDEKAVYRLLRDKATDPNSNFRAVCEQLIEMANGGGGGDNISVCLYRHKSF</sequence>
<dbReference type="Pfam" id="PF13672">
    <property type="entry name" value="PP2C_2"/>
    <property type="match status" value="1"/>
</dbReference>
<dbReference type="SMART" id="SM00332">
    <property type="entry name" value="PP2Cc"/>
    <property type="match status" value="1"/>
</dbReference>
<name>A0A367ZQ59_9BACT</name>
<dbReference type="PANTHER" id="PTHR13832:SF827">
    <property type="entry name" value="PROTEIN PHOSPHATASE 1L"/>
    <property type="match status" value="1"/>
</dbReference>
<feature type="domain" description="PPM-type phosphatase" evidence="1">
    <location>
        <begin position="4"/>
        <end position="261"/>
    </location>
</feature>
<accession>A0A367ZQ59</accession>
<dbReference type="EMBL" id="QOQW01000012">
    <property type="protein sequence ID" value="RCK79512.1"/>
    <property type="molecule type" value="Genomic_DNA"/>
</dbReference>
<dbReference type="CDD" id="cd00143">
    <property type="entry name" value="PP2Cc"/>
    <property type="match status" value="1"/>
</dbReference>
<gene>
    <name evidence="2" type="ORF">OZSIB_4266</name>
</gene>
<dbReference type="NCBIfam" id="NF033484">
    <property type="entry name" value="Stp1_PP2C_phos"/>
    <property type="match status" value="1"/>
</dbReference>
<dbReference type="PANTHER" id="PTHR13832">
    <property type="entry name" value="PROTEIN PHOSPHATASE 2C"/>
    <property type="match status" value="1"/>
</dbReference>
<dbReference type="InterPro" id="IPR001932">
    <property type="entry name" value="PPM-type_phosphatase-like_dom"/>
</dbReference>
<dbReference type="SMART" id="SM00331">
    <property type="entry name" value="PP2C_SIG"/>
    <property type="match status" value="1"/>
</dbReference>
<proteinExistence type="predicted"/>
<reference evidence="2 3" key="1">
    <citation type="submission" date="2018-05" db="EMBL/GenBank/DDBJ databases">
        <title>A metagenomic window into the 2 km-deep terrestrial subsurface aquifer revealed taxonomically and functionally diverse microbial community comprising novel uncultured bacterial lineages.</title>
        <authorList>
            <person name="Kadnikov V.V."/>
            <person name="Mardanov A.V."/>
            <person name="Beletsky A.V."/>
            <person name="Banks D."/>
            <person name="Pimenov N.V."/>
            <person name="Frank Y.A."/>
            <person name="Karnachuk O.V."/>
            <person name="Ravin N.V."/>
        </authorList>
    </citation>
    <scope>NUCLEOTIDE SEQUENCE [LARGE SCALE GENOMIC DNA]</scope>
    <source>
        <strain evidence="2">BY5</strain>
    </source>
</reference>
<dbReference type="InterPro" id="IPR036457">
    <property type="entry name" value="PPM-type-like_dom_sf"/>
</dbReference>
<dbReference type="InterPro" id="IPR015655">
    <property type="entry name" value="PP2C"/>
</dbReference>
<dbReference type="AlphaFoldDB" id="A0A367ZQ59"/>
<dbReference type="SUPFAM" id="SSF81606">
    <property type="entry name" value="PP2C-like"/>
    <property type="match status" value="1"/>
</dbReference>
<comment type="caution">
    <text evidence="2">The sequence shown here is derived from an EMBL/GenBank/DDBJ whole genome shotgun (WGS) entry which is preliminary data.</text>
</comment>
<evidence type="ECO:0000313" key="2">
    <source>
        <dbReference type="EMBL" id="RCK79512.1"/>
    </source>
</evidence>
<dbReference type="Gene3D" id="3.60.40.10">
    <property type="entry name" value="PPM-type phosphatase domain"/>
    <property type="match status" value="1"/>
</dbReference>
<evidence type="ECO:0000259" key="1">
    <source>
        <dbReference type="PROSITE" id="PS51746"/>
    </source>
</evidence>
<dbReference type="Proteomes" id="UP000252355">
    <property type="component" value="Unassembled WGS sequence"/>
</dbReference>
<evidence type="ECO:0000313" key="3">
    <source>
        <dbReference type="Proteomes" id="UP000252355"/>
    </source>
</evidence>
<dbReference type="GO" id="GO:0004722">
    <property type="term" value="F:protein serine/threonine phosphatase activity"/>
    <property type="evidence" value="ECO:0007669"/>
    <property type="project" value="InterPro"/>
</dbReference>
<dbReference type="PROSITE" id="PS51746">
    <property type="entry name" value="PPM_2"/>
    <property type="match status" value="1"/>
</dbReference>
<protein>
    <submittedName>
        <fullName evidence="2">Protein serine/threonine phosphatase PrpC, regulation of stationary phase</fullName>
    </submittedName>
</protein>
<organism evidence="2 3">
    <name type="scientific">Candidatus Ozemobacter sibiricus</name>
    <dbReference type="NCBI Taxonomy" id="2268124"/>
    <lineage>
        <taxon>Bacteria</taxon>
        <taxon>Candidatus Ozemobacteria</taxon>
        <taxon>Candidatus Ozemobacterales</taxon>
        <taxon>Candidatus Ozemobacteraceae</taxon>
        <taxon>Candidatus Ozemobacter</taxon>
    </lineage>
</organism>